<organism evidence="1 2">
    <name type="scientific">Pseudorhodoferax aquiterrae</name>
    <dbReference type="NCBI Taxonomy" id="747304"/>
    <lineage>
        <taxon>Bacteria</taxon>
        <taxon>Pseudomonadati</taxon>
        <taxon>Pseudomonadota</taxon>
        <taxon>Betaproteobacteria</taxon>
        <taxon>Burkholderiales</taxon>
        <taxon>Comamonadaceae</taxon>
    </lineage>
</organism>
<evidence type="ECO:0008006" key="3">
    <source>
        <dbReference type="Google" id="ProtNLM"/>
    </source>
</evidence>
<keyword evidence="2" id="KW-1185">Reference proteome</keyword>
<sequence>MKPVLAVLAAAGLLGGCDGYPTEDAALLDESAMSTAQLLQTLDGVGARPHLRTRYRHALLPGCVLRVEAEGEASLQVPLDGADITTRLTDEDAPDHEVLVYARGQSRGDDVPAVVQQGGRWVDWVQTRSLLQQLQRRCAEADGLRSPSGSDPR</sequence>
<evidence type="ECO:0000313" key="1">
    <source>
        <dbReference type="EMBL" id="GHC78959.1"/>
    </source>
</evidence>
<proteinExistence type="predicted"/>
<dbReference type="PROSITE" id="PS51257">
    <property type="entry name" value="PROKAR_LIPOPROTEIN"/>
    <property type="match status" value="1"/>
</dbReference>
<accession>A0ABQ3G061</accession>
<protein>
    <recommendedName>
        <fullName evidence="3">Lipoprotein</fullName>
    </recommendedName>
</protein>
<dbReference type="EMBL" id="BMYK01000004">
    <property type="protein sequence ID" value="GHC78959.1"/>
    <property type="molecule type" value="Genomic_DNA"/>
</dbReference>
<evidence type="ECO:0000313" key="2">
    <source>
        <dbReference type="Proteomes" id="UP000626210"/>
    </source>
</evidence>
<dbReference type="Proteomes" id="UP000626210">
    <property type="component" value="Unassembled WGS sequence"/>
</dbReference>
<gene>
    <name evidence="1" type="ORF">GCM10007320_19820</name>
</gene>
<reference evidence="2" key="1">
    <citation type="journal article" date="2019" name="Int. J. Syst. Evol. Microbiol.">
        <title>The Global Catalogue of Microorganisms (GCM) 10K type strain sequencing project: providing services to taxonomists for standard genome sequencing and annotation.</title>
        <authorList>
            <consortium name="The Broad Institute Genomics Platform"/>
            <consortium name="The Broad Institute Genome Sequencing Center for Infectious Disease"/>
            <person name="Wu L."/>
            <person name="Ma J."/>
        </authorList>
    </citation>
    <scope>NUCLEOTIDE SEQUENCE [LARGE SCALE GENOMIC DNA]</scope>
    <source>
        <strain evidence="2">KCTC 23314</strain>
    </source>
</reference>
<name>A0ABQ3G061_9BURK</name>
<comment type="caution">
    <text evidence="1">The sequence shown here is derived from an EMBL/GenBank/DDBJ whole genome shotgun (WGS) entry which is preliminary data.</text>
</comment>
<dbReference type="RefSeq" id="WP_189686765.1">
    <property type="nucleotide sequence ID" value="NZ_BMYK01000004.1"/>
</dbReference>